<keyword evidence="2" id="KW-0472">Membrane</keyword>
<name>A0ABT1Z7I9_9ACTN</name>
<keyword evidence="2" id="KW-1133">Transmembrane helix</keyword>
<evidence type="ECO:0000313" key="3">
    <source>
        <dbReference type="EMBL" id="MCR9036180.1"/>
    </source>
</evidence>
<proteinExistence type="predicted"/>
<sequence>MDEKDFDNMRRAGTDAARQVGEAFTQIDFSGVSKSIEKAVRDVGWQLSTFGRDERSPYVISDPQDVSRARWRMWAGLAILFFVTIPLVVVGLALLVFSPFSGIVTLALGVAAAVAGSRLVGKGAHEKAFAQMLQRVDKALGDRQSVSVAELAGEAGVPVPQLVSVLDEAISRGLIPEGHLDVAGTKKMLYLTDDAWDAVQARTRPSEATADEPAPATDGDDVGSSTLPEEAREVLSAATQSAKQISDCASRIREAEVSATLGRIASKSEDICAYVMHHPEVASQFRRAATYYLPTTAKLAASYAELEGHAGGPEAVRTLSDLRASFAQVDEALSKLSDELVLDQSIDVHSDIEVLRTMLEQDGLSERD</sequence>
<evidence type="ECO:0000256" key="1">
    <source>
        <dbReference type="SAM" id="MobiDB-lite"/>
    </source>
</evidence>
<reference evidence="3 4" key="1">
    <citation type="submission" date="2022-08" db="EMBL/GenBank/DDBJ databases">
        <title>Tractidigestivibacter montrealensis type strain KD21.</title>
        <authorList>
            <person name="Diop K."/>
            <person name="Richard C."/>
            <person name="Routy B."/>
        </authorList>
    </citation>
    <scope>NUCLEOTIDE SEQUENCE [LARGE SCALE GENOMIC DNA]</scope>
    <source>
        <strain evidence="3 4">KD21</strain>
    </source>
</reference>
<keyword evidence="4" id="KW-1185">Reference proteome</keyword>
<dbReference type="EMBL" id="JANSKA010000002">
    <property type="protein sequence ID" value="MCR9036180.1"/>
    <property type="molecule type" value="Genomic_DNA"/>
</dbReference>
<feature type="region of interest" description="Disordered" evidence="1">
    <location>
        <begin position="202"/>
        <end position="228"/>
    </location>
</feature>
<dbReference type="Proteomes" id="UP001204320">
    <property type="component" value="Unassembled WGS sequence"/>
</dbReference>
<feature type="transmembrane region" description="Helical" evidence="2">
    <location>
        <begin position="103"/>
        <end position="121"/>
    </location>
</feature>
<organism evidence="3 4">
    <name type="scientific">Tractidigestivibacter montrealensis</name>
    <dbReference type="NCBI Taxonomy" id="2972466"/>
    <lineage>
        <taxon>Bacteria</taxon>
        <taxon>Bacillati</taxon>
        <taxon>Actinomycetota</taxon>
        <taxon>Coriobacteriia</taxon>
        <taxon>Coriobacteriales</taxon>
        <taxon>Atopobiaceae</taxon>
        <taxon>Tractidigestivibacter</taxon>
    </lineage>
</organism>
<comment type="caution">
    <text evidence="3">The sequence shown here is derived from an EMBL/GenBank/DDBJ whole genome shotgun (WGS) entry which is preliminary data.</text>
</comment>
<protein>
    <submittedName>
        <fullName evidence="3">5-bromo-4-chloroindolyl phosphate hydrolysis family protein</fullName>
    </submittedName>
</protein>
<accession>A0ABT1Z7I9</accession>
<evidence type="ECO:0000313" key="4">
    <source>
        <dbReference type="Proteomes" id="UP001204320"/>
    </source>
</evidence>
<dbReference type="Pfam" id="PF10112">
    <property type="entry name" value="Halogen_Hydrol"/>
    <property type="match status" value="1"/>
</dbReference>
<evidence type="ECO:0000256" key="2">
    <source>
        <dbReference type="SAM" id="Phobius"/>
    </source>
</evidence>
<keyword evidence="2" id="KW-0812">Transmembrane</keyword>
<gene>
    <name evidence="3" type="ORF">NVS32_04370</name>
</gene>
<feature type="transmembrane region" description="Helical" evidence="2">
    <location>
        <begin position="74"/>
        <end position="97"/>
    </location>
</feature>
<dbReference type="RefSeq" id="WP_258498853.1">
    <property type="nucleotide sequence ID" value="NZ_JANSKA010000002.1"/>
</dbReference>
<dbReference type="InterPro" id="IPR018770">
    <property type="entry name" value="ChloroindolylP_hydrolase"/>
</dbReference>